<dbReference type="Proteomes" id="UP000015441">
    <property type="component" value="Unassembled WGS sequence"/>
</dbReference>
<dbReference type="EMBL" id="CAUH01000985">
    <property type="protein sequence ID" value="CCU75114.1"/>
    <property type="molecule type" value="Genomic_DNA"/>
</dbReference>
<dbReference type="InParanoid" id="N1J759"/>
<dbReference type="SUPFAM" id="SSF53098">
    <property type="entry name" value="Ribonuclease H-like"/>
    <property type="match status" value="1"/>
</dbReference>
<sequence>MTKVTSCRQARHPDIPFIYSVTGNIAPGEDEIPTVILKIGWPFIETRVSSLERLIARRLSWIAIRHKIVASQHFVALPLRSAIDLTTCLVYDIEKALKSKLTASIVTLDMKCAFDGVLPGLLVHRLRDQGWPDNLVRWVASSLPNRVAKICLDSSTSPEFNVSCLKFSAEKYELQHCSCCQCDQQPRNTPMVQYIYYNSLRREFLKLKTTYIYILNYCLSRRFSLMFPEDLWLSRPFPNICFVSLPKLASLGYRNPSAQQPLHWLGVLFDKNLSFKWHTQTLASEALKVSHALLSLGNTTRGAPPHLLRHAVDACVLPIAYYASETWWPGRSRQGPKAQISNHVDSLLQQHSKVVLTSARATLPVYQTTPTAILHRESGLQQPEIALVSRVLIATVRLCCLDPRHPLLCRANRVLSLQHPISRFARRVLSLRKSEQINSISMPPWNSHECREATHSRVVGPKSSSADENRQVFLDFLQTIPFGDIIIYSDSLKQLNGLGGTGFIGYQGGVQVLHKSIALGKGVEVDAEVKGNLEGAKSALALPTAKFATDLWICLDNLEVATRLLSHFSGSSQAQFDEFLTSTPKWQERSRLAHTRRGQIQVRWVPSHTSIIGNEAVDKAAKDGCHLPTSDDLVFSYASLKRWANEFTMQATGKLWRTLLP</sequence>
<dbReference type="InterPro" id="IPR036397">
    <property type="entry name" value="RNaseH_sf"/>
</dbReference>
<evidence type="ECO:0000313" key="2">
    <source>
        <dbReference type="Proteomes" id="UP000015441"/>
    </source>
</evidence>
<proteinExistence type="predicted"/>
<protein>
    <submittedName>
        <fullName evidence="1">Endonuclease/reverse transcriptase</fullName>
    </submittedName>
</protein>
<name>N1J759_BLUG1</name>
<dbReference type="PANTHER" id="PTHR33481">
    <property type="entry name" value="REVERSE TRANSCRIPTASE"/>
    <property type="match status" value="1"/>
</dbReference>
<dbReference type="InterPro" id="IPR012337">
    <property type="entry name" value="RNaseH-like_sf"/>
</dbReference>
<keyword evidence="1" id="KW-0255">Endonuclease</keyword>
<dbReference type="eggNOG" id="KOG1075">
    <property type="taxonomic scope" value="Eukaryota"/>
</dbReference>
<keyword evidence="1" id="KW-0378">Hydrolase</keyword>
<dbReference type="CDD" id="cd09276">
    <property type="entry name" value="Rnase_HI_RT_non_LTR"/>
    <property type="match status" value="1"/>
</dbReference>
<keyword evidence="1" id="KW-0540">Nuclease</keyword>
<dbReference type="PANTHER" id="PTHR33481:SF1">
    <property type="entry name" value="ENDONUCLEASE_EXONUCLEASE_PHOSPHATASE DOMAIN-CONTAINING PROTEIN-RELATED"/>
    <property type="match status" value="1"/>
</dbReference>
<keyword evidence="1" id="KW-0695">RNA-directed DNA polymerase</keyword>
<gene>
    <name evidence="1" type="ORF">BGHDH14_bgh02745</name>
</gene>
<dbReference type="GO" id="GO:0003964">
    <property type="term" value="F:RNA-directed DNA polymerase activity"/>
    <property type="evidence" value="ECO:0007669"/>
    <property type="project" value="UniProtKB-KW"/>
</dbReference>
<reference evidence="1 2" key="1">
    <citation type="journal article" date="2010" name="Science">
        <title>Genome expansion and gene loss in powdery mildew fungi reveal tradeoffs in extreme parasitism.</title>
        <authorList>
            <person name="Spanu P.D."/>
            <person name="Abbott J.C."/>
            <person name="Amselem J."/>
            <person name="Burgis T.A."/>
            <person name="Soanes D.M."/>
            <person name="Stueber K."/>
            <person name="Ver Loren van Themaat E."/>
            <person name="Brown J.K.M."/>
            <person name="Butcher S.A."/>
            <person name="Gurr S.J."/>
            <person name="Lebrun M.-H."/>
            <person name="Ridout C.J."/>
            <person name="Schulze-Lefert P."/>
            <person name="Talbot N.J."/>
            <person name="Ahmadinejad N."/>
            <person name="Ametz C."/>
            <person name="Barton G.R."/>
            <person name="Benjdia M."/>
            <person name="Bidzinski P."/>
            <person name="Bindschedler L.V."/>
            <person name="Both M."/>
            <person name="Brewer M.T."/>
            <person name="Cadle-Davidson L."/>
            <person name="Cadle-Davidson M.M."/>
            <person name="Collemare J."/>
            <person name="Cramer R."/>
            <person name="Frenkel O."/>
            <person name="Godfrey D."/>
            <person name="Harriman J."/>
            <person name="Hoede C."/>
            <person name="King B.C."/>
            <person name="Klages S."/>
            <person name="Kleemann J."/>
            <person name="Knoll D."/>
            <person name="Koti P.S."/>
            <person name="Kreplak J."/>
            <person name="Lopez-Ruiz F.J."/>
            <person name="Lu X."/>
            <person name="Maekawa T."/>
            <person name="Mahanil S."/>
            <person name="Micali C."/>
            <person name="Milgroom M.G."/>
            <person name="Montana G."/>
            <person name="Noir S."/>
            <person name="O'Connell R.J."/>
            <person name="Oberhaensli S."/>
            <person name="Parlange F."/>
            <person name="Pedersen C."/>
            <person name="Quesneville H."/>
            <person name="Reinhardt R."/>
            <person name="Rott M."/>
            <person name="Sacristan S."/>
            <person name="Schmidt S.M."/>
            <person name="Schoen M."/>
            <person name="Skamnioti P."/>
            <person name="Sommer H."/>
            <person name="Stephens A."/>
            <person name="Takahara H."/>
            <person name="Thordal-Christensen H."/>
            <person name="Vigouroux M."/>
            <person name="Wessling R."/>
            <person name="Wicker T."/>
            <person name="Panstruga R."/>
        </authorList>
    </citation>
    <scope>NUCLEOTIDE SEQUENCE [LARGE SCALE GENOMIC DNA]</scope>
    <source>
        <strain evidence="1">DH14</strain>
    </source>
</reference>
<dbReference type="GO" id="GO:0004519">
    <property type="term" value="F:endonuclease activity"/>
    <property type="evidence" value="ECO:0007669"/>
    <property type="project" value="UniProtKB-KW"/>
</dbReference>
<accession>N1J759</accession>
<keyword evidence="2" id="KW-1185">Reference proteome</keyword>
<comment type="caution">
    <text evidence="1">The sequence shown here is derived from an EMBL/GenBank/DDBJ whole genome shotgun (WGS) entry which is preliminary data.</text>
</comment>
<dbReference type="OrthoDB" id="3561817at2759"/>
<dbReference type="HOGENOM" id="CLU_000680_26_3_1"/>
<evidence type="ECO:0000313" key="1">
    <source>
        <dbReference type="EMBL" id="CCU75114.1"/>
    </source>
</evidence>
<organism evidence="1 2">
    <name type="scientific">Blumeria graminis f. sp. hordei (strain DH14)</name>
    <name type="common">Barley powdery mildew</name>
    <name type="synonym">Oidium monilioides f. sp. hordei</name>
    <dbReference type="NCBI Taxonomy" id="546991"/>
    <lineage>
        <taxon>Eukaryota</taxon>
        <taxon>Fungi</taxon>
        <taxon>Dikarya</taxon>
        <taxon>Ascomycota</taxon>
        <taxon>Pezizomycotina</taxon>
        <taxon>Leotiomycetes</taxon>
        <taxon>Erysiphales</taxon>
        <taxon>Erysiphaceae</taxon>
        <taxon>Blumeria</taxon>
        <taxon>Blumeria hordei</taxon>
    </lineage>
</organism>
<dbReference type="AlphaFoldDB" id="N1J759"/>
<dbReference type="Gene3D" id="3.30.420.10">
    <property type="entry name" value="Ribonuclease H-like superfamily/Ribonuclease H"/>
    <property type="match status" value="1"/>
</dbReference>
<keyword evidence="1" id="KW-0548">Nucleotidyltransferase</keyword>
<keyword evidence="1" id="KW-0808">Transferase</keyword>
<dbReference type="GO" id="GO:0003676">
    <property type="term" value="F:nucleic acid binding"/>
    <property type="evidence" value="ECO:0007669"/>
    <property type="project" value="InterPro"/>
</dbReference>